<dbReference type="OrthoDB" id="9805185at2"/>
<keyword evidence="3" id="KW-1185">Reference proteome</keyword>
<dbReference type="InterPro" id="IPR001347">
    <property type="entry name" value="SIS_dom"/>
</dbReference>
<accession>A0A1H2TJV9</accession>
<dbReference type="PROSITE" id="PS51464">
    <property type="entry name" value="SIS"/>
    <property type="match status" value="1"/>
</dbReference>
<dbReference type="EMBL" id="FNNC01000002">
    <property type="protein sequence ID" value="SDW44100.1"/>
    <property type="molecule type" value="Genomic_DNA"/>
</dbReference>
<protein>
    <submittedName>
        <fullName evidence="2">Uncharacterized protein, contains SIS (Sugar ISomerase) phosphosugar binding domain</fullName>
    </submittedName>
</protein>
<name>A0A1H2TJV9_9BACI</name>
<dbReference type="AlphaFoldDB" id="A0A1H2TJV9"/>
<dbReference type="PANTHER" id="PTHR30390:SF7">
    <property type="entry name" value="PHOSPHOHEPTOSE ISOMERASE"/>
    <property type="match status" value="1"/>
</dbReference>
<keyword evidence="2" id="KW-0413">Isomerase</keyword>
<dbReference type="CDD" id="cd05013">
    <property type="entry name" value="SIS_RpiR"/>
    <property type="match status" value="1"/>
</dbReference>
<dbReference type="InterPro" id="IPR046348">
    <property type="entry name" value="SIS_dom_sf"/>
</dbReference>
<dbReference type="GO" id="GO:0097367">
    <property type="term" value="F:carbohydrate derivative binding"/>
    <property type="evidence" value="ECO:0007669"/>
    <property type="project" value="InterPro"/>
</dbReference>
<dbReference type="Gene3D" id="3.40.50.10490">
    <property type="entry name" value="Glucose-6-phosphate isomerase like protein, domain 1"/>
    <property type="match status" value="1"/>
</dbReference>
<dbReference type="InterPro" id="IPR050099">
    <property type="entry name" value="SIS_GmhA/DiaA_subfam"/>
</dbReference>
<dbReference type="GO" id="GO:0016853">
    <property type="term" value="F:isomerase activity"/>
    <property type="evidence" value="ECO:0007669"/>
    <property type="project" value="UniProtKB-KW"/>
</dbReference>
<dbReference type="GO" id="GO:1901135">
    <property type="term" value="P:carbohydrate derivative metabolic process"/>
    <property type="evidence" value="ECO:0007669"/>
    <property type="project" value="InterPro"/>
</dbReference>
<evidence type="ECO:0000313" key="2">
    <source>
        <dbReference type="EMBL" id="SDW44100.1"/>
    </source>
</evidence>
<evidence type="ECO:0000259" key="1">
    <source>
        <dbReference type="PROSITE" id="PS51464"/>
    </source>
</evidence>
<evidence type="ECO:0000313" key="3">
    <source>
        <dbReference type="Proteomes" id="UP000199488"/>
    </source>
</evidence>
<proteinExistence type="predicted"/>
<reference evidence="2 3" key="1">
    <citation type="submission" date="2016-10" db="EMBL/GenBank/DDBJ databases">
        <authorList>
            <person name="de Groot N.N."/>
        </authorList>
    </citation>
    <scope>NUCLEOTIDE SEQUENCE [LARGE SCALE GENOMIC DNA]</scope>
    <source>
        <strain evidence="2 3">DSM 23126</strain>
    </source>
</reference>
<sequence>MIENYFSKLRQQLSIVEEQEHSQMEACAGAIANTIGQDGVIHLFGCGHSHLLSLEVYYRAGGLVPIHPILHEPVMLHEGALRSSELERTNDYAATFLADEQIQPEDTVIVISTSGRNPVPIDVALHAKKTGAAVAGLTSVAYSSGQPSRHKDGFRLMDVVDIVLDNHAPPGDALLGHPDLTTPFASSSTAVGTAMLQAAIARAIEITADRGKTPPIFASGNADGGDAQNEEWLQKYRDRLGF</sequence>
<dbReference type="InterPro" id="IPR035472">
    <property type="entry name" value="RpiR-like_SIS"/>
</dbReference>
<dbReference type="STRING" id="1122204.SAMN05421781_1439"/>
<dbReference type="Pfam" id="PF13580">
    <property type="entry name" value="SIS_2"/>
    <property type="match status" value="1"/>
</dbReference>
<dbReference type="RefSeq" id="WP_091613014.1">
    <property type="nucleotide sequence ID" value="NZ_FNNC01000002.1"/>
</dbReference>
<dbReference type="PANTHER" id="PTHR30390">
    <property type="entry name" value="SEDOHEPTULOSE 7-PHOSPHATE ISOMERASE / DNAA INITIATOR-ASSOCIATING FACTOR FOR REPLICATION INITIATION"/>
    <property type="match status" value="1"/>
</dbReference>
<gene>
    <name evidence="2" type="ORF">SAMN05421781_1439</name>
</gene>
<dbReference type="Proteomes" id="UP000199488">
    <property type="component" value="Unassembled WGS sequence"/>
</dbReference>
<dbReference type="SUPFAM" id="SSF53697">
    <property type="entry name" value="SIS domain"/>
    <property type="match status" value="1"/>
</dbReference>
<organism evidence="2 3">
    <name type="scientific">Marinococcus luteus</name>
    <dbReference type="NCBI Taxonomy" id="1122204"/>
    <lineage>
        <taxon>Bacteria</taxon>
        <taxon>Bacillati</taxon>
        <taxon>Bacillota</taxon>
        <taxon>Bacilli</taxon>
        <taxon>Bacillales</taxon>
        <taxon>Bacillaceae</taxon>
        <taxon>Marinococcus</taxon>
    </lineage>
</organism>
<dbReference type="NCBIfam" id="NF002805">
    <property type="entry name" value="PRK02947.1"/>
    <property type="match status" value="1"/>
</dbReference>
<feature type="domain" description="SIS" evidence="1">
    <location>
        <begin position="31"/>
        <end position="214"/>
    </location>
</feature>